<accession>A0A0W0FNJ3</accession>
<feature type="domain" description="NADH:flavin oxidoreductase/NADH oxidase N-terminal" evidence="1">
    <location>
        <begin position="7"/>
        <end position="344"/>
    </location>
</feature>
<dbReference type="SUPFAM" id="SSF51395">
    <property type="entry name" value="FMN-linked oxidoreductases"/>
    <property type="match status" value="1"/>
</dbReference>
<evidence type="ECO:0000313" key="3">
    <source>
        <dbReference type="Proteomes" id="UP000054988"/>
    </source>
</evidence>
<comment type="caution">
    <text evidence="2">The sequence shown here is derived from an EMBL/GenBank/DDBJ whole genome shotgun (WGS) entry which is preliminary data.</text>
</comment>
<dbReference type="eggNOG" id="KOG0134">
    <property type="taxonomic scope" value="Eukaryota"/>
</dbReference>
<dbReference type="InterPro" id="IPR045247">
    <property type="entry name" value="Oye-like"/>
</dbReference>
<dbReference type="AlphaFoldDB" id="A0A0W0FNJ3"/>
<dbReference type="PANTHER" id="PTHR22893">
    <property type="entry name" value="NADH OXIDOREDUCTASE-RELATED"/>
    <property type="match status" value="1"/>
</dbReference>
<reference evidence="2 3" key="1">
    <citation type="submission" date="2015-12" db="EMBL/GenBank/DDBJ databases">
        <title>Draft genome sequence of Moniliophthora roreri, the causal agent of frosty pod rot of cacao.</title>
        <authorList>
            <person name="Aime M.C."/>
            <person name="Diaz-Valderrama J.R."/>
            <person name="Kijpornyongpan T."/>
            <person name="Phillips-Mora W."/>
        </authorList>
    </citation>
    <scope>NUCLEOTIDE SEQUENCE [LARGE SCALE GENOMIC DNA]</scope>
    <source>
        <strain evidence="2 3">MCA 2952</strain>
    </source>
</reference>
<evidence type="ECO:0000259" key="1">
    <source>
        <dbReference type="Pfam" id="PF00724"/>
    </source>
</evidence>
<dbReference type="InterPro" id="IPR001155">
    <property type="entry name" value="OxRdtase_FMN_N"/>
</dbReference>
<name>A0A0W0FNJ3_MONRR</name>
<evidence type="ECO:0000313" key="2">
    <source>
        <dbReference type="EMBL" id="KTB37864.1"/>
    </source>
</evidence>
<dbReference type="CDD" id="cd02933">
    <property type="entry name" value="OYE_like_FMN"/>
    <property type="match status" value="1"/>
</dbReference>
<dbReference type="GO" id="GO:0010181">
    <property type="term" value="F:FMN binding"/>
    <property type="evidence" value="ECO:0007669"/>
    <property type="project" value="InterPro"/>
</dbReference>
<dbReference type="FunFam" id="3.20.20.70:FF:000138">
    <property type="entry name" value="NADPH dehydrogenase 1"/>
    <property type="match status" value="1"/>
</dbReference>
<dbReference type="Proteomes" id="UP000054988">
    <property type="component" value="Unassembled WGS sequence"/>
</dbReference>
<dbReference type="PANTHER" id="PTHR22893:SF91">
    <property type="entry name" value="NADPH DEHYDROGENASE 2-RELATED"/>
    <property type="match status" value="1"/>
</dbReference>
<dbReference type="EMBL" id="LATX01001806">
    <property type="protein sequence ID" value="KTB37864.1"/>
    <property type="molecule type" value="Genomic_DNA"/>
</dbReference>
<proteinExistence type="predicted"/>
<organism evidence="2 3">
    <name type="scientific">Moniliophthora roreri</name>
    <name type="common">Frosty pod rot fungus</name>
    <name type="synonym">Monilia roreri</name>
    <dbReference type="NCBI Taxonomy" id="221103"/>
    <lineage>
        <taxon>Eukaryota</taxon>
        <taxon>Fungi</taxon>
        <taxon>Dikarya</taxon>
        <taxon>Basidiomycota</taxon>
        <taxon>Agaricomycotina</taxon>
        <taxon>Agaricomycetes</taxon>
        <taxon>Agaricomycetidae</taxon>
        <taxon>Agaricales</taxon>
        <taxon>Marasmiineae</taxon>
        <taxon>Marasmiaceae</taxon>
        <taxon>Moniliophthora</taxon>
    </lineage>
</organism>
<dbReference type="Gene3D" id="3.20.20.70">
    <property type="entry name" value="Aldolase class I"/>
    <property type="match status" value="1"/>
</dbReference>
<gene>
    <name evidence="2" type="ORF">WG66_9541</name>
</gene>
<dbReference type="Pfam" id="PF00724">
    <property type="entry name" value="Oxidored_FMN"/>
    <property type="match status" value="1"/>
</dbReference>
<protein>
    <recommendedName>
        <fullName evidence="1">NADH:flavin oxidoreductase/NADH oxidase N-terminal domain-containing protein</fullName>
    </recommendedName>
</protein>
<sequence length="369" mass="41652">MSQPTPKLFQPFQIGQMQLQHRVAMAPLTRVRSTRFHDPQPIMQEYYAQRASTPGTFIVSEATLISPKSGGFPHYPGIFSEKQIEEWRKIVDAVHSKGSYIYMQLIPTGRAADLSHLQAIDPTFELVSASDIPLSDSPNIPRALTKTEISEYLDMFATATSNAVHKAGFDGVEIHGANGYLVDQFLQDITNKRTDEYGGSVKNRCRFALEVVNKIGETVGFNRTGLRLSPWSEYLEMGMEDPKPTFGYLVQKLKEQHPDLAYVHIIEPRIKGNITVDEPSHSGASNDFIREIWAPKPLISSGAYTREQAIEVAEKHETEVIAFGRLFLANPDLPKRLLRGIPLNRYDRSTFYLHGETTERGYTDYPFSE</sequence>
<dbReference type="InterPro" id="IPR013785">
    <property type="entry name" value="Aldolase_TIM"/>
</dbReference>
<dbReference type="GO" id="GO:0016491">
    <property type="term" value="F:oxidoreductase activity"/>
    <property type="evidence" value="ECO:0007669"/>
    <property type="project" value="InterPro"/>
</dbReference>